<dbReference type="AlphaFoldDB" id="A0A6A6ASG1"/>
<dbReference type="GeneID" id="54412641"/>
<evidence type="ECO:0000313" key="3">
    <source>
        <dbReference type="Proteomes" id="UP000799771"/>
    </source>
</evidence>
<organism evidence="2 3">
    <name type="scientific">Dothidotthia symphoricarpi CBS 119687</name>
    <dbReference type="NCBI Taxonomy" id="1392245"/>
    <lineage>
        <taxon>Eukaryota</taxon>
        <taxon>Fungi</taxon>
        <taxon>Dikarya</taxon>
        <taxon>Ascomycota</taxon>
        <taxon>Pezizomycotina</taxon>
        <taxon>Dothideomycetes</taxon>
        <taxon>Pleosporomycetidae</taxon>
        <taxon>Pleosporales</taxon>
        <taxon>Dothidotthiaceae</taxon>
        <taxon>Dothidotthia</taxon>
    </lineage>
</organism>
<feature type="region of interest" description="Disordered" evidence="1">
    <location>
        <begin position="288"/>
        <end position="311"/>
    </location>
</feature>
<feature type="region of interest" description="Disordered" evidence="1">
    <location>
        <begin position="566"/>
        <end position="588"/>
    </location>
</feature>
<keyword evidence="3" id="KW-1185">Reference proteome</keyword>
<accession>A0A6A6ASG1</accession>
<dbReference type="Proteomes" id="UP000799771">
    <property type="component" value="Unassembled WGS sequence"/>
</dbReference>
<protein>
    <submittedName>
        <fullName evidence="2">Uncharacterized protein</fullName>
    </submittedName>
</protein>
<dbReference type="OrthoDB" id="7984201at2759"/>
<proteinExistence type="predicted"/>
<evidence type="ECO:0000313" key="2">
    <source>
        <dbReference type="EMBL" id="KAF2134098.1"/>
    </source>
</evidence>
<dbReference type="EMBL" id="ML977498">
    <property type="protein sequence ID" value="KAF2134098.1"/>
    <property type="molecule type" value="Genomic_DNA"/>
</dbReference>
<evidence type="ECO:0000256" key="1">
    <source>
        <dbReference type="SAM" id="MobiDB-lite"/>
    </source>
</evidence>
<name>A0A6A6ASG1_9PLEO</name>
<gene>
    <name evidence="2" type="ORF">P153DRAFT_419867</name>
</gene>
<sequence>MAPSRAYVPSRALLRALSRPQPLRCPFARPLPIQLLRGKRTKAAKLDNSNVKEAGKAKHDIILDPKIPGIKPLRFFDSDADVDKAMRPLPDSELEADDMPVINWYEQDLDKGGPRRLIQRIATPEDRKKDKEMFLMIEESATNPDYDDAELNKRLMDSLMSNPNFADLTQELKEIKQGIKTKEEIKVLDEQAEKDAQPEIKQFSAGLRMATHQAIQDLIDDPDVGDAKAELREVLDKMPEMEDIENPEFQAALDKAMSKLSGNEALQKKMAAKADDVTDTDFDKEWTQFETDVDDTIKEGESDDSDLGSNSLEDLEDVDKLLYQMRDVLKSLGGDSQLEAELERELDAELSDDPESNDEAIFEREMDPEELAEELTKLAASSKPPSTPESTAEDNIPADLQAKVDKIMDDPRLMEKLTYIQKLISESKQSPNDLTTIAHEVAPDPLILDPARTTTLKQRIAAVREDPEHTAALDNLRVTLLPPFNISPALKSFNQAIELAYIGANDDIRRILWRAYQKARELPTFLQNVSDDAWDILYYSQAVTWGSNQNRESHLRVLLGDLRSLGREGPPTHPGSLVNRGEGEGVEE</sequence>
<dbReference type="RefSeq" id="XP_033528485.1">
    <property type="nucleotide sequence ID" value="XM_033672209.1"/>
</dbReference>
<reference evidence="2" key="1">
    <citation type="journal article" date="2020" name="Stud. Mycol.">
        <title>101 Dothideomycetes genomes: a test case for predicting lifestyles and emergence of pathogens.</title>
        <authorList>
            <person name="Haridas S."/>
            <person name="Albert R."/>
            <person name="Binder M."/>
            <person name="Bloem J."/>
            <person name="Labutti K."/>
            <person name="Salamov A."/>
            <person name="Andreopoulos B."/>
            <person name="Baker S."/>
            <person name="Barry K."/>
            <person name="Bills G."/>
            <person name="Bluhm B."/>
            <person name="Cannon C."/>
            <person name="Castanera R."/>
            <person name="Culley D."/>
            <person name="Daum C."/>
            <person name="Ezra D."/>
            <person name="Gonzalez J."/>
            <person name="Henrissat B."/>
            <person name="Kuo A."/>
            <person name="Liang C."/>
            <person name="Lipzen A."/>
            <person name="Lutzoni F."/>
            <person name="Magnuson J."/>
            <person name="Mondo S."/>
            <person name="Nolan M."/>
            <person name="Ohm R."/>
            <person name="Pangilinan J."/>
            <person name="Park H.-J."/>
            <person name="Ramirez L."/>
            <person name="Alfaro M."/>
            <person name="Sun H."/>
            <person name="Tritt A."/>
            <person name="Yoshinaga Y."/>
            <person name="Zwiers L.-H."/>
            <person name="Turgeon B."/>
            <person name="Goodwin S."/>
            <person name="Spatafora J."/>
            <person name="Crous P."/>
            <person name="Grigoriev I."/>
        </authorList>
    </citation>
    <scope>NUCLEOTIDE SEQUENCE</scope>
    <source>
        <strain evidence="2">CBS 119687</strain>
    </source>
</reference>